<evidence type="ECO:0000313" key="13">
    <source>
        <dbReference type="Proteomes" id="UP001596303"/>
    </source>
</evidence>
<proteinExistence type="inferred from homology"/>
<comment type="caution">
    <text evidence="12">The sequence shown here is derived from an EMBL/GenBank/DDBJ whole genome shotgun (WGS) entry which is preliminary data.</text>
</comment>
<dbReference type="InterPro" id="IPR036291">
    <property type="entry name" value="NAD(P)-bd_dom_sf"/>
</dbReference>
<dbReference type="PANTHER" id="PTHR43725">
    <property type="entry name" value="UDP-GLUCOSE 4-EPIMERASE"/>
    <property type="match status" value="1"/>
</dbReference>
<evidence type="ECO:0000256" key="6">
    <source>
        <dbReference type="ARBA" id="ARBA00018569"/>
    </source>
</evidence>
<dbReference type="NCBIfam" id="TIGR01179">
    <property type="entry name" value="galE"/>
    <property type="match status" value="1"/>
</dbReference>
<dbReference type="GO" id="GO:0003978">
    <property type="term" value="F:UDP-glucose 4-epimerase activity"/>
    <property type="evidence" value="ECO:0007669"/>
    <property type="project" value="UniProtKB-EC"/>
</dbReference>
<dbReference type="Proteomes" id="UP001596303">
    <property type="component" value="Unassembled WGS sequence"/>
</dbReference>
<sequence>MSKKVFVTGGAGFVGSHSCKAFSKAGWDIVVYDNLSRGWSEFAKWGDLIEGDLLDRQALSKAIRDTKPDLVAHFAAFAYVAESMNHPGMYYQNNVQGTVNLLEAMRENEVKNIIFSSSCATYGISEQLITEETPQKPINPYGASKMMAERVIQDFEQAYGIRHFILRYFNAGGSDPDHEIGERHDPEPHVIPLAIKGATDESFKFQINGRDFDTRDGTCVRDYVHVCDLARAHALAGDYLIDGKPSQIVNLGTGQGTSILELANAVSEVIGRPLDVSYVDRRPGDPPSLVASCAKAGDVLGWKPEMSDIDTIVRTAWEWMEIEKGRTL</sequence>
<gene>
    <name evidence="12" type="primary">galE</name>
    <name evidence="12" type="ORF">ACFQDM_17705</name>
</gene>
<comment type="pathway">
    <text evidence="3 10">Carbohydrate metabolism; galactose metabolism.</text>
</comment>
<evidence type="ECO:0000256" key="1">
    <source>
        <dbReference type="ARBA" id="ARBA00000083"/>
    </source>
</evidence>
<keyword evidence="13" id="KW-1185">Reference proteome</keyword>
<evidence type="ECO:0000259" key="11">
    <source>
        <dbReference type="Pfam" id="PF01370"/>
    </source>
</evidence>
<keyword evidence="8 10" id="KW-0413">Isomerase</keyword>
<protein>
    <recommendedName>
        <fullName evidence="6 10">UDP-glucose 4-epimerase</fullName>
        <ecNumber evidence="5 10">5.1.3.2</ecNumber>
    </recommendedName>
</protein>
<comment type="similarity">
    <text evidence="4 10">Belongs to the NAD(P)-dependent epimerase/dehydratase family.</text>
</comment>
<evidence type="ECO:0000256" key="3">
    <source>
        <dbReference type="ARBA" id="ARBA00004947"/>
    </source>
</evidence>
<evidence type="ECO:0000256" key="4">
    <source>
        <dbReference type="ARBA" id="ARBA00007637"/>
    </source>
</evidence>
<dbReference type="InterPro" id="IPR001509">
    <property type="entry name" value="Epimerase_deHydtase"/>
</dbReference>
<dbReference type="EC" id="5.1.3.2" evidence="5 10"/>
<comment type="cofactor">
    <cofactor evidence="2 10">
        <name>NAD(+)</name>
        <dbReference type="ChEBI" id="CHEBI:57540"/>
    </cofactor>
</comment>
<comment type="catalytic activity">
    <reaction evidence="1 10">
        <text>UDP-alpha-D-glucose = UDP-alpha-D-galactose</text>
        <dbReference type="Rhea" id="RHEA:22168"/>
        <dbReference type="ChEBI" id="CHEBI:58885"/>
        <dbReference type="ChEBI" id="CHEBI:66914"/>
        <dbReference type="EC" id="5.1.3.2"/>
    </reaction>
</comment>
<evidence type="ECO:0000256" key="9">
    <source>
        <dbReference type="ARBA" id="ARBA00023277"/>
    </source>
</evidence>
<dbReference type="SUPFAM" id="SSF51735">
    <property type="entry name" value="NAD(P)-binding Rossmann-fold domains"/>
    <property type="match status" value="1"/>
</dbReference>
<name>A0ABW1SF34_9PROT</name>
<dbReference type="CDD" id="cd05247">
    <property type="entry name" value="UDP_G4E_1_SDR_e"/>
    <property type="match status" value="1"/>
</dbReference>
<feature type="domain" description="NAD-dependent epimerase/dehydratase" evidence="11">
    <location>
        <begin position="5"/>
        <end position="252"/>
    </location>
</feature>
<evidence type="ECO:0000256" key="10">
    <source>
        <dbReference type="RuleBase" id="RU366046"/>
    </source>
</evidence>
<dbReference type="Gene3D" id="3.90.25.10">
    <property type="entry name" value="UDP-galactose 4-epimerase, domain 1"/>
    <property type="match status" value="1"/>
</dbReference>
<keyword evidence="7 10" id="KW-0520">NAD</keyword>
<dbReference type="EMBL" id="JBHSSW010000066">
    <property type="protein sequence ID" value="MFC6199913.1"/>
    <property type="molecule type" value="Genomic_DNA"/>
</dbReference>
<accession>A0ABW1SF34</accession>
<dbReference type="RefSeq" id="WP_377381537.1">
    <property type="nucleotide sequence ID" value="NZ_JBHSSW010000066.1"/>
</dbReference>
<comment type="subunit">
    <text evidence="10">Homodimer.</text>
</comment>
<reference evidence="13" key="1">
    <citation type="journal article" date="2019" name="Int. J. Syst. Evol. Microbiol.">
        <title>The Global Catalogue of Microorganisms (GCM) 10K type strain sequencing project: providing services to taxonomists for standard genome sequencing and annotation.</title>
        <authorList>
            <consortium name="The Broad Institute Genomics Platform"/>
            <consortium name="The Broad Institute Genome Sequencing Center for Infectious Disease"/>
            <person name="Wu L."/>
            <person name="Ma J."/>
        </authorList>
    </citation>
    <scope>NUCLEOTIDE SEQUENCE [LARGE SCALE GENOMIC DNA]</scope>
    <source>
        <strain evidence="13">CGMCC-1.15741</strain>
    </source>
</reference>
<organism evidence="12 13">
    <name type="scientific">Ponticaulis profundi</name>
    <dbReference type="NCBI Taxonomy" id="2665222"/>
    <lineage>
        <taxon>Bacteria</taxon>
        <taxon>Pseudomonadati</taxon>
        <taxon>Pseudomonadota</taxon>
        <taxon>Alphaproteobacteria</taxon>
        <taxon>Hyphomonadales</taxon>
        <taxon>Hyphomonadaceae</taxon>
        <taxon>Ponticaulis</taxon>
    </lineage>
</organism>
<evidence type="ECO:0000256" key="8">
    <source>
        <dbReference type="ARBA" id="ARBA00023235"/>
    </source>
</evidence>
<evidence type="ECO:0000256" key="7">
    <source>
        <dbReference type="ARBA" id="ARBA00023027"/>
    </source>
</evidence>
<dbReference type="PANTHER" id="PTHR43725:SF53">
    <property type="entry name" value="UDP-ARABINOSE 4-EPIMERASE 1"/>
    <property type="match status" value="1"/>
</dbReference>
<evidence type="ECO:0000313" key="12">
    <source>
        <dbReference type="EMBL" id="MFC6199913.1"/>
    </source>
</evidence>
<dbReference type="InterPro" id="IPR005886">
    <property type="entry name" value="UDP_G4E"/>
</dbReference>
<dbReference type="Pfam" id="PF01370">
    <property type="entry name" value="Epimerase"/>
    <property type="match status" value="1"/>
</dbReference>
<keyword evidence="9 10" id="KW-0119">Carbohydrate metabolism</keyword>
<evidence type="ECO:0000256" key="2">
    <source>
        <dbReference type="ARBA" id="ARBA00001911"/>
    </source>
</evidence>
<evidence type="ECO:0000256" key="5">
    <source>
        <dbReference type="ARBA" id="ARBA00013189"/>
    </source>
</evidence>
<dbReference type="Gene3D" id="3.40.50.720">
    <property type="entry name" value="NAD(P)-binding Rossmann-like Domain"/>
    <property type="match status" value="1"/>
</dbReference>